<organism evidence="2 3">
    <name type="scientific">Hibiscus sabdariffa</name>
    <name type="common">roselle</name>
    <dbReference type="NCBI Taxonomy" id="183260"/>
    <lineage>
        <taxon>Eukaryota</taxon>
        <taxon>Viridiplantae</taxon>
        <taxon>Streptophyta</taxon>
        <taxon>Embryophyta</taxon>
        <taxon>Tracheophyta</taxon>
        <taxon>Spermatophyta</taxon>
        <taxon>Magnoliopsida</taxon>
        <taxon>eudicotyledons</taxon>
        <taxon>Gunneridae</taxon>
        <taxon>Pentapetalae</taxon>
        <taxon>rosids</taxon>
        <taxon>malvids</taxon>
        <taxon>Malvales</taxon>
        <taxon>Malvaceae</taxon>
        <taxon>Malvoideae</taxon>
        <taxon>Hibiscus</taxon>
    </lineage>
</organism>
<feature type="compositionally biased region" description="Basic and acidic residues" evidence="1">
    <location>
        <begin position="176"/>
        <end position="195"/>
    </location>
</feature>
<protein>
    <submittedName>
        <fullName evidence="2">Uncharacterized protein</fullName>
    </submittedName>
</protein>
<dbReference type="EMBL" id="JBBPBN010000006">
    <property type="protein sequence ID" value="KAK9035770.1"/>
    <property type="molecule type" value="Genomic_DNA"/>
</dbReference>
<sequence>MLNQDNVIGKLPTPRVYEEPGGQPPDENPVLPLLPSLECSPSPTPLEGENGSKRLHNIVDRSGQFDAVAMETDARDGFGQFDAGAVGGISLLQEKDDVVVLKQSDASIGVVDATYANKVRSNGMNNSSDKNITDFFDQEIKILADDIVMNTSGSIPSIQFSNRVHDQDLCNVHKGKTSDTHQESDTDVPSEKETCSESNLYGPWMMVQSRRRTPFSSGRRTPAMEGRKVQVQRSQFGVLNTDPVAAEDTTAPSIGIGVVAGAENNGKAPVNASVTFPDSMVNQRAMERQYDGQGSATRSAAYLASNPDKKKKGSKKSAHSVEIIPTVVNSDPKVVHHLPNVQSGSHAAIRIVEKVQNVSKVRHVGSKDSSISGNGGSVPVRKGLRFKKQGIGGKGENDTSIPLAYSHLFVHSSDDEETLEEDQWARMSADMEEFDGGTSQSDRTRTPWPSFHLVSWDASPEEMRRRNYIFALKSEEDLWITDPARLQVMAVNFFRSLFTSANIATDGYRTRGRFPLVEDSVLAHLSDSVTESEEILHSMKRKTGTAFGKDDRDWNMIFGATCWFLWLYRNALIYSTEGVESWSVLSKVRNWYDSVAAHMQCANVGQQQRVDLRHTVRW</sequence>
<comment type="caution">
    <text evidence="2">The sequence shown here is derived from an EMBL/GenBank/DDBJ whole genome shotgun (WGS) entry which is preliminary data.</text>
</comment>
<feature type="region of interest" description="Disordered" evidence="1">
    <location>
        <begin position="1"/>
        <end position="52"/>
    </location>
</feature>
<keyword evidence="3" id="KW-1185">Reference proteome</keyword>
<evidence type="ECO:0000256" key="1">
    <source>
        <dbReference type="SAM" id="MobiDB-lite"/>
    </source>
</evidence>
<evidence type="ECO:0000313" key="2">
    <source>
        <dbReference type="EMBL" id="KAK9035770.1"/>
    </source>
</evidence>
<accession>A0ABR2TE51</accession>
<name>A0ABR2TE51_9ROSI</name>
<evidence type="ECO:0000313" key="3">
    <source>
        <dbReference type="Proteomes" id="UP001396334"/>
    </source>
</evidence>
<gene>
    <name evidence="2" type="ORF">V6N11_077799</name>
</gene>
<dbReference type="Proteomes" id="UP001396334">
    <property type="component" value="Unassembled WGS sequence"/>
</dbReference>
<proteinExistence type="predicted"/>
<feature type="compositionally biased region" description="Low complexity" evidence="1">
    <location>
        <begin position="29"/>
        <end position="41"/>
    </location>
</feature>
<reference evidence="2 3" key="1">
    <citation type="journal article" date="2024" name="G3 (Bethesda)">
        <title>Genome assembly of Hibiscus sabdariffa L. provides insights into metabolisms of medicinal natural products.</title>
        <authorList>
            <person name="Kim T."/>
        </authorList>
    </citation>
    <scope>NUCLEOTIDE SEQUENCE [LARGE SCALE GENOMIC DNA]</scope>
    <source>
        <strain evidence="2">TK-2024</strain>
        <tissue evidence="2">Old leaves</tissue>
    </source>
</reference>
<feature type="region of interest" description="Disordered" evidence="1">
    <location>
        <begin position="174"/>
        <end position="196"/>
    </location>
</feature>